<sequence>MKKIILVRHGKSAWDRPFLADHDRPLAERGLRDLPLMADRLVARMVKPSLFLSSSATRAVQTAEILANHFQYPLEEIQIEKNLYHSHPEIILKYLRMQKDKYDTILVFGHNPGFNDLIEYLGKPIDNLPTSGQCGFKFDTDHWSEISPNNASFWFIDYPKKKTR</sequence>
<evidence type="ECO:0000256" key="1">
    <source>
        <dbReference type="PIRSR" id="PIRSR613078-2"/>
    </source>
</evidence>
<evidence type="ECO:0000313" key="3">
    <source>
        <dbReference type="Proteomes" id="UP000588604"/>
    </source>
</evidence>
<dbReference type="RefSeq" id="WP_184492633.1">
    <property type="nucleotide sequence ID" value="NZ_JACIJO010000001.1"/>
</dbReference>
<dbReference type="SUPFAM" id="SSF53254">
    <property type="entry name" value="Phosphoglycerate mutase-like"/>
    <property type="match status" value="1"/>
</dbReference>
<feature type="binding site" evidence="1">
    <location>
        <position position="58"/>
    </location>
    <ligand>
        <name>substrate</name>
    </ligand>
</feature>
<name>A0A841MRJ5_9BACT</name>
<dbReference type="EC" id="3.1.3.-" evidence="2"/>
<dbReference type="GO" id="GO:0016787">
    <property type="term" value="F:hydrolase activity"/>
    <property type="evidence" value="ECO:0007669"/>
    <property type="project" value="UniProtKB-KW"/>
</dbReference>
<dbReference type="PANTHER" id="PTHR47623">
    <property type="entry name" value="OS09G0287300 PROTEIN"/>
    <property type="match status" value="1"/>
</dbReference>
<reference evidence="2 3" key="1">
    <citation type="submission" date="2020-08" db="EMBL/GenBank/DDBJ databases">
        <title>Genomic Encyclopedia of Type Strains, Phase IV (KMG-IV): sequencing the most valuable type-strain genomes for metagenomic binning, comparative biology and taxonomic classification.</title>
        <authorList>
            <person name="Goeker M."/>
        </authorList>
    </citation>
    <scope>NUCLEOTIDE SEQUENCE [LARGE SCALE GENOMIC DNA]</scope>
    <source>
        <strain evidence="2 3">DSM 102044</strain>
    </source>
</reference>
<dbReference type="CDD" id="cd07067">
    <property type="entry name" value="HP_PGM_like"/>
    <property type="match status" value="1"/>
</dbReference>
<dbReference type="AlphaFoldDB" id="A0A841MRJ5"/>
<keyword evidence="3" id="KW-1185">Reference proteome</keyword>
<accession>A0A841MRJ5</accession>
<dbReference type="Pfam" id="PF00300">
    <property type="entry name" value="His_Phos_1"/>
    <property type="match status" value="1"/>
</dbReference>
<dbReference type="InterPro" id="IPR013078">
    <property type="entry name" value="His_Pase_superF_clade-1"/>
</dbReference>
<dbReference type="Proteomes" id="UP000588604">
    <property type="component" value="Unassembled WGS sequence"/>
</dbReference>
<organism evidence="2 3">
    <name type="scientific">Algoriphagus iocasae</name>
    <dbReference type="NCBI Taxonomy" id="1836499"/>
    <lineage>
        <taxon>Bacteria</taxon>
        <taxon>Pseudomonadati</taxon>
        <taxon>Bacteroidota</taxon>
        <taxon>Cytophagia</taxon>
        <taxon>Cytophagales</taxon>
        <taxon>Cyclobacteriaceae</taxon>
        <taxon>Algoriphagus</taxon>
    </lineage>
</organism>
<protein>
    <submittedName>
        <fullName evidence="2">Phosphohistidine phosphatase</fullName>
        <ecNumber evidence="2">3.1.3.-</ecNumber>
    </submittedName>
</protein>
<keyword evidence="2" id="KW-0378">Hydrolase</keyword>
<gene>
    <name evidence="2" type="ORF">FHS59_000276</name>
</gene>
<dbReference type="EMBL" id="JACIJO010000001">
    <property type="protein sequence ID" value="MBB6324661.1"/>
    <property type="molecule type" value="Genomic_DNA"/>
</dbReference>
<dbReference type="InterPro" id="IPR029033">
    <property type="entry name" value="His_PPase_superfam"/>
</dbReference>
<dbReference type="SMART" id="SM00855">
    <property type="entry name" value="PGAM"/>
    <property type="match status" value="1"/>
</dbReference>
<dbReference type="Gene3D" id="3.40.50.1240">
    <property type="entry name" value="Phosphoglycerate mutase-like"/>
    <property type="match status" value="1"/>
</dbReference>
<evidence type="ECO:0000313" key="2">
    <source>
        <dbReference type="EMBL" id="MBB6324661.1"/>
    </source>
</evidence>
<comment type="caution">
    <text evidence="2">The sequence shown here is derived from an EMBL/GenBank/DDBJ whole genome shotgun (WGS) entry which is preliminary data.</text>
</comment>
<proteinExistence type="predicted"/>
<dbReference type="PANTHER" id="PTHR47623:SF1">
    <property type="entry name" value="OS09G0287300 PROTEIN"/>
    <property type="match status" value="1"/>
</dbReference>